<dbReference type="RefSeq" id="WP_355712457.1">
    <property type="nucleotide sequence ID" value="NZ_JBEXNP010000001.1"/>
</dbReference>
<dbReference type="PRINTS" id="PR00081">
    <property type="entry name" value="GDHRDH"/>
</dbReference>
<organism evidence="3 4">
    <name type="scientific">Streptomyces flavidovirens</name>
    <dbReference type="NCBI Taxonomy" id="67298"/>
    <lineage>
        <taxon>Bacteria</taxon>
        <taxon>Bacillati</taxon>
        <taxon>Actinomycetota</taxon>
        <taxon>Actinomycetes</taxon>
        <taxon>Kitasatosporales</taxon>
        <taxon>Streptomycetaceae</taxon>
        <taxon>Streptomyces</taxon>
    </lineage>
</organism>
<proteinExistence type="inferred from homology"/>
<sequence>MADRGLEGKVALVTGATRGVGLAIARKLCAEGCHTVLNYAHSEEAAQHAVGQLSGLPGSATAVRADVTRREELTDLLATVGERFGRLDVFVHNAASWNPAPAVGADPDGVRTDLAAALDPLLYAAPAVARLMAGGPGRVVAVSSSGARSVIPRYVGLGVAKAALESLVRYLAVELAGRGIAVNAVSTSKIDKGPGTPQPQVAAALAARTPAGRLTTPEDIADAVALLCSAEAGWIHGQVITADGGLSLRG</sequence>
<comment type="caution">
    <text evidence="3">The sequence shown here is derived from an EMBL/GenBank/DDBJ whole genome shotgun (WGS) entry which is preliminary data.</text>
</comment>
<evidence type="ECO:0000313" key="4">
    <source>
        <dbReference type="Proteomes" id="UP001601976"/>
    </source>
</evidence>
<dbReference type="InterPro" id="IPR036291">
    <property type="entry name" value="NAD(P)-bd_dom_sf"/>
</dbReference>
<reference evidence="3 4" key="1">
    <citation type="submission" date="2024-10" db="EMBL/GenBank/DDBJ databases">
        <title>The Natural Products Discovery Center: Release of the First 8490 Sequenced Strains for Exploring Actinobacteria Biosynthetic Diversity.</title>
        <authorList>
            <person name="Kalkreuter E."/>
            <person name="Kautsar S.A."/>
            <person name="Yang D."/>
            <person name="Bader C.D."/>
            <person name="Teijaro C.N."/>
            <person name="Fluegel L."/>
            <person name="Davis C.M."/>
            <person name="Simpson J.R."/>
            <person name="Lauterbach L."/>
            <person name="Steele A.D."/>
            <person name="Gui C."/>
            <person name="Meng S."/>
            <person name="Li G."/>
            <person name="Viehrig K."/>
            <person name="Ye F."/>
            <person name="Su P."/>
            <person name="Kiefer A.F."/>
            <person name="Nichols A."/>
            <person name="Cepeda A.J."/>
            <person name="Yan W."/>
            <person name="Fan B."/>
            <person name="Jiang Y."/>
            <person name="Adhikari A."/>
            <person name="Zheng C.-J."/>
            <person name="Schuster L."/>
            <person name="Cowan T.M."/>
            <person name="Smanski M.J."/>
            <person name="Chevrette M.G."/>
            <person name="De Carvalho L.P.S."/>
            <person name="Shen B."/>
        </authorList>
    </citation>
    <scope>NUCLEOTIDE SEQUENCE [LARGE SCALE GENOMIC DNA]</scope>
    <source>
        <strain evidence="3 4">NPDC003029</strain>
    </source>
</reference>
<dbReference type="SUPFAM" id="SSF51735">
    <property type="entry name" value="NAD(P)-binding Rossmann-fold domains"/>
    <property type="match status" value="1"/>
</dbReference>
<dbReference type="PANTHER" id="PTHR43639:SF1">
    <property type="entry name" value="SHORT-CHAIN DEHYDROGENASE_REDUCTASE FAMILY PROTEIN"/>
    <property type="match status" value="1"/>
</dbReference>
<name>A0ABW6RDP3_9ACTN</name>
<dbReference type="EMBL" id="JBIAPK010000003">
    <property type="protein sequence ID" value="MFF3339631.1"/>
    <property type="molecule type" value="Genomic_DNA"/>
</dbReference>
<dbReference type="Pfam" id="PF13561">
    <property type="entry name" value="adh_short_C2"/>
    <property type="match status" value="1"/>
</dbReference>
<evidence type="ECO:0000256" key="2">
    <source>
        <dbReference type="ARBA" id="ARBA00023002"/>
    </source>
</evidence>
<dbReference type="Proteomes" id="UP001601976">
    <property type="component" value="Unassembled WGS sequence"/>
</dbReference>
<keyword evidence="4" id="KW-1185">Reference proteome</keyword>
<comment type="similarity">
    <text evidence="1">Belongs to the short-chain dehydrogenases/reductases (SDR) family.</text>
</comment>
<gene>
    <name evidence="3" type="ORF">ACFYWW_13000</name>
</gene>
<keyword evidence="2" id="KW-0560">Oxidoreductase</keyword>
<evidence type="ECO:0000256" key="1">
    <source>
        <dbReference type="ARBA" id="ARBA00006484"/>
    </source>
</evidence>
<evidence type="ECO:0000313" key="3">
    <source>
        <dbReference type="EMBL" id="MFF3339631.1"/>
    </source>
</evidence>
<dbReference type="Gene3D" id="3.40.50.720">
    <property type="entry name" value="NAD(P)-binding Rossmann-like Domain"/>
    <property type="match status" value="1"/>
</dbReference>
<dbReference type="PANTHER" id="PTHR43639">
    <property type="entry name" value="OXIDOREDUCTASE, SHORT-CHAIN DEHYDROGENASE/REDUCTASE FAMILY (AFU_ORTHOLOGUE AFUA_5G02870)"/>
    <property type="match status" value="1"/>
</dbReference>
<accession>A0ABW6RDP3</accession>
<protein>
    <submittedName>
        <fullName evidence="3">SDR family oxidoreductase</fullName>
    </submittedName>
</protein>
<dbReference type="InterPro" id="IPR002347">
    <property type="entry name" value="SDR_fam"/>
</dbReference>